<keyword evidence="3" id="KW-0804">Transcription</keyword>
<evidence type="ECO:0000256" key="4">
    <source>
        <dbReference type="ARBA" id="ARBA00023242"/>
    </source>
</evidence>
<comment type="caution">
    <text evidence="6">The sequence shown here is derived from an EMBL/GenBank/DDBJ whole genome shotgun (WGS) entry which is preliminary data.</text>
</comment>
<dbReference type="GO" id="GO:0006355">
    <property type="term" value="P:regulation of DNA-templated transcription"/>
    <property type="evidence" value="ECO:0007669"/>
    <property type="project" value="InterPro"/>
</dbReference>
<proteinExistence type="predicted"/>
<keyword evidence="2" id="KW-0238">DNA-binding</keyword>
<dbReference type="AlphaFoldDB" id="A0A2G9GNS1"/>
<sequence>MAEDNPAAALLADLPLGFVFAPTDLEVIRDYLIKKIKNEPLPAPLVHDVNLYQYNPETLAESYPEHVYGWYFFTPRERKYKNGSRPNRAAGTGYWKASGKEEPILAGRTVIGRKRTLAFYQGNYPNGDKTEWLMQEFTIAGPQPLRRDENDMRLDDWVLCRIYKSHIKVRENKKRKR</sequence>
<organism evidence="6 7">
    <name type="scientific">Handroanthus impetiginosus</name>
    <dbReference type="NCBI Taxonomy" id="429701"/>
    <lineage>
        <taxon>Eukaryota</taxon>
        <taxon>Viridiplantae</taxon>
        <taxon>Streptophyta</taxon>
        <taxon>Embryophyta</taxon>
        <taxon>Tracheophyta</taxon>
        <taxon>Spermatophyta</taxon>
        <taxon>Magnoliopsida</taxon>
        <taxon>eudicotyledons</taxon>
        <taxon>Gunneridae</taxon>
        <taxon>Pentapetalae</taxon>
        <taxon>asterids</taxon>
        <taxon>lamiids</taxon>
        <taxon>Lamiales</taxon>
        <taxon>Bignoniaceae</taxon>
        <taxon>Crescentiina</taxon>
        <taxon>Tabebuia alliance</taxon>
        <taxon>Handroanthus</taxon>
    </lineage>
</organism>
<dbReference type="EMBL" id="NKXS01004284">
    <property type="protein sequence ID" value="PIN06913.1"/>
    <property type="molecule type" value="Genomic_DNA"/>
</dbReference>
<evidence type="ECO:0000259" key="5">
    <source>
        <dbReference type="PROSITE" id="PS51005"/>
    </source>
</evidence>
<keyword evidence="4" id="KW-0539">Nucleus</keyword>
<dbReference type="Pfam" id="PF02365">
    <property type="entry name" value="NAM"/>
    <property type="match status" value="1"/>
</dbReference>
<accession>A0A2G9GNS1</accession>
<dbReference type="Gene3D" id="2.170.150.80">
    <property type="entry name" value="NAC domain"/>
    <property type="match status" value="1"/>
</dbReference>
<keyword evidence="7" id="KW-1185">Reference proteome</keyword>
<keyword evidence="1" id="KW-0805">Transcription regulation</keyword>
<dbReference type="OrthoDB" id="1727057at2759"/>
<dbReference type="InterPro" id="IPR036093">
    <property type="entry name" value="NAC_dom_sf"/>
</dbReference>
<gene>
    <name evidence="6" type="ORF">CDL12_20532</name>
</gene>
<protein>
    <recommendedName>
        <fullName evidence="5">NAC domain-containing protein</fullName>
    </recommendedName>
</protein>
<dbReference type="SUPFAM" id="SSF101941">
    <property type="entry name" value="NAC domain"/>
    <property type="match status" value="1"/>
</dbReference>
<evidence type="ECO:0000256" key="1">
    <source>
        <dbReference type="ARBA" id="ARBA00023015"/>
    </source>
</evidence>
<dbReference type="STRING" id="429701.A0A2G9GNS1"/>
<evidence type="ECO:0000313" key="6">
    <source>
        <dbReference type="EMBL" id="PIN06913.1"/>
    </source>
</evidence>
<dbReference type="PROSITE" id="PS51005">
    <property type="entry name" value="NAC"/>
    <property type="match status" value="1"/>
</dbReference>
<dbReference type="Proteomes" id="UP000231279">
    <property type="component" value="Unassembled WGS sequence"/>
</dbReference>
<evidence type="ECO:0000256" key="2">
    <source>
        <dbReference type="ARBA" id="ARBA00023125"/>
    </source>
</evidence>
<reference evidence="7" key="1">
    <citation type="journal article" date="2018" name="Gigascience">
        <title>Genome assembly of the Pink Ipe (Handroanthus impetiginosus, Bignoniaceae), a highly valued, ecologically keystone Neotropical timber forest tree.</title>
        <authorList>
            <person name="Silva-Junior O.B."/>
            <person name="Grattapaglia D."/>
            <person name="Novaes E."/>
            <person name="Collevatti R.G."/>
        </authorList>
    </citation>
    <scope>NUCLEOTIDE SEQUENCE [LARGE SCALE GENOMIC DNA]</scope>
    <source>
        <strain evidence="7">cv. UFG-1</strain>
    </source>
</reference>
<name>A0A2G9GNS1_9LAMI</name>
<dbReference type="PANTHER" id="PTHR31719:SF179">
    <property type="entry name" value="OS08G0148400 PROTEIN"/>
    <property type="match status" value="1"/>
</dbReference>
<feature type="domain" description="NAC" evidence="5">
    <location>
        <begin position="14"/>
        <end position="165"/>
    </location>
</feature>
<evidence type="ECO:0000256" key="3">
    <source>
        <dbReference type="ARBA" id="ARBA00023163"/>
    </source>
</evidence>
<dbReference type="GO" id="GO:0003677">
    <property type="term" value="F:DNA binding"/>
    <property type="evidence" value="ECO:0007669"/>
    <property type="project" value="UniProtKB-KW"/>
</dbReference>
<evidence type="ECO:0000313" key="7">
    <source>
        <dbReference type="Proteomes" id="UP000231279"/>
    </source>
</evidence>
<dbReference type="InterPro" id="IPR003441">
    <property type="entry name" value="NAC-dom"/>
</dbReference>
<dbReference type="PANTHER" id="PTHR31719">
    <property type="entry name" value="NAC TRANSCRIPTION FACTOR 56"/>
    <property type="match status" value="1"/>
</dbReference>